<dbReference type="SUPFAM" id="SSF52743">
    <property type="entry name" value="Subtilisin-like"/>
    <property type="match status" value="1"/>
</dbReference>
<protein>
    <submittedName>
        <fullName evidence="10">Subtilisin family serine protease</fullName>
    </submittedName>
</protein>
<keyword evidence="3 6" id="KW-0378">Hydrolase</keyword>
<evidence type="ECO:0000313" key="11">
    <source>
        <dbReference type="Proteomes" id="UP000239209"/>
    </source>
</evidence>
<accession>A0A2T0RUC8</accession>
<feature type="active site" description="Charge relay system" evidence="5 6">
    <location>
        <position position="245"/>
    </location>
</feature>
<dbReference type="PANTHER" id="PTHR43399">
    <property type="entry name" value="SUBTILISIN-RELATED"/>
    <property type="match status" value="1"/>
</dbReference>
<dbReference type="InterPro" id="IPR051048">
    <property type="entry name" value="Peptidase_S8/S53_subtilisin"/>
</dbReference>
<evidence type="ECO:0000256" key="4">
    <source>
        <dbReference type="ARBA" id="ARBA00022825"/>
    </source>
</evidence>
<dbReference type="InterPro" id="IPR022398">
    <property type="entry name" value="Peptidase_S8_His-AS"/>
</dbReference>
<dbReference type="AlphaFoldDB" id="A0A2T0RUC8"/>
<dbReference type="Proteomes" id="UP000239209">
    <property type="component" value="Unassembled WGS sequence"/>
</dbReference>
<keyword evidence="11" id="KW-1185">Reference proteome</keyword>
<dbReference type="GO" id="GO:0006508">
    <property type="term" value="P:proteolysis"/>
    <property type="evidence" value="ECO:0007669"/>
    <property type="project" value="UniProtKB-KW"/>
</dbReference>
<evidence type="ECO:0000256" key="6">
    <source>
        <dbReference type="PROSITE-ProRule" id="PRU01240"/>
    </source>
</evidence>
<keyword evidence="8" id="KW-0732">Signal</keyword>
<organism evidence="10 11">
    <name type="scientific">Pseudosporangium ferrugineum</name>
    <dbReference type="NCBI Taxonomy" id="439699"/>
    <lineage>
        <taxon>Bacteria</taxon>
        <taxon>Bacillati</taxon>
        <taxon>Actinomycetota</taxon>
        <taxon>Actinomycetes</taxon>
        <taxon>Micromonosporales</taxon>
        <taxon>Micromonosporaceae</taxon>
        <taxon>Pseudosporangium</taxon>
    </lineage>
</organism>
<evidence type="ECO:0000256" key="2">
    <source>
        <dbReference type="ARBA" id="ARBA00022670"/>
    </source>
</evidence>
<dbReference type="PROSITE" id="PS00137">
    <property type="entry name" value="SUBTILASE_HIS"/>
    <property type="match status" value="1"/>
</dbReference>
<dbReference type="PANTHER" id="PTHR43399:SF4">
    <property type="entry name" value="CELL WALL-ASSOCIATED PROTEASE"/>
    <property type="match status" value="1"/>
</dbReference>
<dbReference type="InterPro" id="IPR023828">
    <property type="entry name" value="Peptidase_S8_Ser-AS"/>
</dbReference>
<dbReference type="CDD" id="cd10140">
    <property type="entry name" value="PFM_aerolysin_family"/>
    <property type="match status" value="1"/>
</dbReference>
<keyword evidence="4 6" id="KW-0720">Serine protease</keyword>
<evidence type="ECO:0000259" key="9">
    <source>
        <dbReference type="Pfam" id="PF00082"/>
    </source>
</evidence>
<gene>
    <name evidence="10" type="ORF">CLV70_113216</name>
</gene>
<comment type="similarity">
    <text evidence="1 6 7">Belongs to the peptidase S8 family.</text>
</comment>
<evidence type="ECO:0000256" key="1">
    <source>
        <dbReference type="ARBA" id="ARBA00011073"/>
    </source>
</evidence>
<comment type="caution">
    <text evidence="10">The sequence shown here is derived from an EMBL/GenBank/DDBJ whole genome shotgun (WGS) entry which is preliminary data.</text>
</comment>
<proteinExistence type="inferred from homology"/>
<dbReference type="InterPro" id="IPR036852">
    <property type="entry name" value="Peptidase_S8/S53_dom_sf"/>
</dbReference>
<dbReference type="Gene3D" id="2.60.40.10">
    <property type="entry name" value="Immunoglobulins"/>
    <property type="match status" value="1"/>
</dbReference>
<feature type="signal peptide" evidence="8">
    <location>
        <begin position="1"/>
        <end position="22"/>
    </location>
</feature>
<name>A0A2T0RUC8_9ACTN</name>
<dbReference type="InterPro" id="IPR013783">
    <property type="entry name" value="Ig-like_fold"/>
</dbReference>
<evidence type="ECO:0000256" key="7">
    <source>
        <dbReference type="RuleBase" id="RU003355"/>
    </source>
</evidence>
<dbReference type="InterPro" id="IPR023827">
    <property type="entry name" value="Peptidase_S8_Asp-AS"/>
</dbReference>
<dbReference type="InterPro" id="IPR015500">
    <property type="entry name" value="Peptidase_S8_subtilisin-rel"/>
</dbReference>
<dbReference type="GO" id="GO:0004252">
    <property type="term" value="F:serine-type endopeptidase activity"/>
    <property type="evidence" value="ECO:0007669"/>
    <property type="project" value="UniProtKB-UniRule"/>
</dbReference>
<dbReference type="Pfam" id="PF00082">
    <property type="entry name" value="Peptidase_S8"/>
    <property type="match status" value="1"/>
</dbReference>
<evidence type="ECO:0000256" key="3">
    <source>
        <dbReference type="ARBA" id="ARBA00022801"/>
    </source>
</evidence>
<dbReference type="PROSITE" id="PS51892">
    <property type="entry name" value="SUBTILASE"/>
    <property type="match status" value="1"/>
</dbReference>
<feature type="active site" description="Charge relay system" evidence="5 6">
    <location>
        <position position="213"/>
    </location>
</feature>
<feature type="chain" id="PRO_5015709389" evidence="8">
    <location>
        <begin position="23"/>
        <end position="1160"/>
    </location>
</feature>
<sequence>MLSRLLAGILIGAAAIPGPAAAAPPAVPPAPGTARPAAAGAETITLVTGDTVQLSRAAGGRYAATVTPAPGREAVTFHTFEVDGGLRVLPADAIPLVRAGRVDADLFDVERLIADGYGDARSATLPLIVQGGGAGMRAAASLSSIGATAVRPAKDTLAAFWQGQSNARTANALKIWLDGRVRAALDRSTAQIGAPQAWQLGLDGRGVRVAVLDTGVDATHPDLAGKIAGTANFSSSPDVVDRFGHGTHVASTVAGTGAGSGGSRKGVAYGADVLVGKVLGDDGYGYESQIIAGMQWAVEQRARIVNMSLGSDATDGLDPMSLAVEELSESSGTLFVTSAGNEGRDSSIGTPGAAPHALAVGAVDRADRIAEFSSRGPRLGDEGLKPEITAPGVDIVAARATGTTMGQPVDALYTAASGTSMAAPHVAGAAAIIAQQHPGWNGERIKEALVSTAKTAPDLSVYAQGAGRADLARATTQKVTGTPVADFGLHAVGEKPAKHTRTVTYTNDGDTAVTLTLKKPAAVSLSANTVTVPAHGTAAVTVTLDVATLAPGRISGWLTATATGVQVTTAVGGTVDGPVRRVTVKAVDRSGAPTFVPAFTLFGDDGRSDVLGSLSEEGETFEVQEGTYMLDAEFEDGEPQNRQANYVTIPELKVDRDLTVLVDGRKGTPIRIETPRPAEQQTVLSFYSHRVTGTGRGISHGVMKFSYVQKVNVAPTRKVAKGDFEFSSRWQLAAPLAAGAVPGVRGPLDLHLMSRSPYYQGTRRFPLVKWGAKDVRGKAVLIQGSLEENEQTQIDAAAKAGAAVALMMQPVTTSAWTSWHPDGQRMPTIAVTVGNDTAQKLLKRVPATIDLTLTPSSPYLYDVVQVSKDRVPEKIVHTVTAANSMRIASRYADNGGFDWVREQRFGWRPWQTYAWNDRSRSVRTPSAREEWVSAGDSVWQHRVHHAYPWDSMGPLKYGFADEPVSYRAGHRSESWVAPVVRPADVGSRRTGDVLHLRVPEFVDSDGHYSMGEADSVAATLWRDGKQIAELPDGWQDVTTVAGTATYRLRLDASRGGEDWEYGTRTESEWTFKSGGEGDLPLLGVDYDVRPYGVRLDFSAKLKSLRAELSADDGATWKRAVVTGSTVLVPPGRGPVSLRITATDKAGNSLTQTVVRAYGRG</sequence>
<dbReference type="PROSITE" id="PS00136">
    <property type="entry name" value="SUBTILASE_ASP"/>
    <property type="match status" value="1"/>
</dbReference>
<dbReference type="GO" id="GO:0005975">
    <property type="term" value="P:carbohydrate metabolic process"/>
    <property type="evidence" value="ECO:0007669"/>
    <property type="project" value="UniProtKB-ARBA"/>
</dbReference>
<dbReference type="PRINTS" id="PR00723">
    <property type="entry name" value="SUBTILISIN"/>
</dbReference>
<dbReference type="PROSITE" id="PS00138">
    <property type="entry name" value="SUBTILASE_SER"/>
    <property type="match status" value="1"/>
</dbReference>
<keyword evidence="2 6" id="KW-0645">Protease</keyword>
<dbReference type="OrthoDB" id="5167143at2"/>
<feature type="active site" description="Charge relay system" evidence="5 6">
    <location>
        <position position="420"/>
    </location>
</feature>
<evidence type="ECO:0000256" key="8">
    <source>
        <dbReference type="SAM" id="SignalP"/>
    </source>
</evidence>
<dbReference type="RefSeq" id="WP_106129247.1">
    <property type="nucleotide sequence ID" value="NZ_PVZG01000013.1"/>
</dbReference>
<feature type="domain" description="Peptidase S8/S53" evidence="9">
    <location>
        <begin position="204"/>
        <end position="467"/>
    </location>
</feature>
<evidence type="ECO:0000313" key="10">
    <source>
        <dbReference type="EMBL" id="PRY24774.1"/>
    </source>
</evidence>
<dbReference type="Gene3D" id="3.40.50.200">
    <property type="entry name" value="Peptidase S8/S53 domain"/>
    <property type="match status" value="1"/>
</dbReference>
<evidence type="ECO:0000256" key="5">
    <source>
        <dbReference type="PIRSR" id="PIRSR615500-1"/>
    </source>
</evidence>
<dbReference type="EMBL" id="PVZG01000013">
    <property type="protein sequence ID" value="PRY24774.1"/>
    <property type="molecule type" value="Genomic_DNA"/>
</dbReference>
<reference evidence="10 11" key="1">
    <citation type="submission" date="2018-03" db="EMBL/GenBank/DDBJ databases">
        <title>Genomic Encyclopedia of Archaeal and Bacterial Type Strains, Phase II (KMG-II): from individual species to whole genera.</title>
        <authorList>
            <person name="Goeker M."/>
        </authorList>
    </citation>
    <scope>NUCLEOTIDE SEQUENCE [LARGE SCALE GENOMIC DNA]</scope>
    <source>
        <strain evidence="10 11">DSM 45348</strain>
    </source>
</reference>
<dbReference type="InterPro" id="IPR000209">
    <property type="entry name" value="Peptidase_S8/S53_dom"/>
</dbReference>